<evidence type="ECO:0000256" key="5">
    <source>
        <dbReference type="PROSITE-ProRule" id="PRU00277"/>
    </source>
</evidence>
<feature type="signal peptide" evidence="7">
    <location>
        <begin position="1"/>
        <end position="22"/>
    </location>
</feature>
<dbReference type="InterPro" id="IPR046357">
    <property type="entry name" value="PPIase_dom_sf"/>
</dbReference>
<dbReference type="RefSeq" id="WP_172345628.1">
    <property type="nucleotide sequence ID" value="NZ_CATEIB010000001.1"/>
</dbReference>
<dbReference type="GO" id="GO:0016853">
    <property type="term" value="F:isomerase activity"/>
    <property type="evidence" value="ECO:0007669"/>
    <property type="project" value="UniProtKB-KW"/>
</dbReference>
<comment type="similarity">
    <text evidence="2 6">Belongs to the FKBP-type PPIase family.</text>
</comment>
<dbReference type="PANTHER" id="PTHR43811:SF19">
    <property type="entry name" value="39 KDA FK506-BINDING NUCLEAR PROTEIN"/>
    <property type="match status" value="1"/>
</dbReference>
<evidence type="ECO:0000256" key="4">
    <source>
        <dbReference type="ARBA" id="ARBA00023235"/>
    </source>
</evidence>
<evidence type="ECO:0000256" key="1">
    <source>
        <dbReference type="ARBA" id="ARBA00000971"/>
    </source>
</evidence>
<reference evidence="9 10" key="1">
    <citation type="submission" date="2020-05" db="EMBL/GenBank/DDBJ databases">
        <title>Distinct polysaccharide utilization as determinants for interspecies competition between intestinal Prevotella spp.</title>
        <authorList>
            <person name="Galvez E.J.C."/>
            <person name="Iljazovic A."/>
            <person name="Strowig T."/>
        </authorList>
    </citation>
    <scope>NUCLEOTIDE SEQUENCE [LARGE SCALE GENOMIC DNA]</scope>
    <source>
        <strain evidence="9 10">PCHR</strain>
    </source>
</reference>
<keyword evidence="3 5" id="KW-0697">Rotamase</keyword>
<dbReference type="InterPro" id="IPR000774">
    <property type="entry name" value="PPIase_FKBP_N"/>
</dbReference>
<keyword evidence="10" id="KW-1185">Reference proteome</keyword>
<dbReference type="InterPro" id="IPR001179">
    <property type="entry name" value="PPIase_FKBP_dom"/>
</dbReference>
<dbReference type="Pfam" id="PF00254">
    <property type="entry name" value="FKBP_C"/>
    <property type="match status" value="1"/>
</dbReference>
<dbReference type="Pfam" id="PF01346">
    <property type="entry name" value="FKBP_N"/>
    <property type="match status" value="1"/>
</dbReference>
<proteinExistence type="inferred from homology"/>
<dbReference type="Gene3D" id="3.10.50.40">
    <property type="match status" value="1"/>
</dbReference>
<dbReference type="EC" id="5.2.1.8" evidence="6"/>
<dbReference type="Gene3D" id="1.10.287.460">
    <property type="entry name" value="Peptidyl-prolyl cis-trans isomerase, FKBP-type, N-terminal domain"/>
    <property type="match status" value="1"/>
</dbReference>
<evidence type="ECO:0000256" key="6">
    <source>
        <dbReference type="RuleBase" id="RU003915"/>
    </source>
</evidence>
<comment type="caution">
    <text evidence="9">The sequence shown here is derived from an EMBL/GenBank/DDBJ whole genome shotgun (WGS) entry which is preliminary data.</text>
</comment>
<evidence type="ECO:0000259" key="8">
    <source>
        <dbReference type="PROSITE" id="PS50059"/>
    </source>
</evidence>
<organism evidence="9 10">
    <name type="scientific">Xylanibacter caecicola</name>
    <dbReference type="NCBI Taxonomy" id="2736294"/>
    <lineage>
        <taxon>Bacteria</taxon>
        <taxon>Pseudomonadati</taxon>
        <taxon>Bacteroidota</taxon>
        <taxon>Bacteroidia</taxon>
        <taxon>Bacteroidales</taxon>
        <taxon>Prevotellaceae</taxon>
        <taxon>Xylanibacter</taxon>
    </lineage>
</organism>
<protein>
    <recommendedName>
        <fullName evidence="6">Peptidyl-prolyl cis-trans isomerase</fullName>
        <ecNumber evidence="6">5.2.1.8</ecNumber>
    </recommendedName>
</protein>
<evidence type="ECO:0000256" key="7">
    <source>
        <dbReference type="SAM" id="SignalP"/>
    </source>
</evidence>
<evidence type="ECO:0000313" key="10">
    <source>
        <dbReference type="Proteomes" id="UP000820977"/>
    </source>
</evidence>
<dbReference type="SUPFAM" id="SSF54534">
    <property type="entry name" value="FKBP-like"/>
    <property type="match status" value="1"/>
</dbReference>
<accession>A0ABX2B7Y1</accession>
<evidence type="ECO:0000313" key="9">
    <source>
        <dbReference type="EMBL" id="NPE26164.1"/>
    </source>
</evidence>
<name>A0ABX2B7Y1_9BACT</name>
<feature type="chain" id="PRO_5045971869" description="Peptidyl-prolyl cis-trans isomerase" evidence="7">
    <location>
        <begin position="23"/>
        <end position="297"/>
    </location>
</feature>
<dbReference type="InterPro" id="IPR036944">
    <property type="entry name" value="PPIase_FKBP_N_sf"/>
</dbReference>
<feature type="domain" description="PPIase FKBP-type" evidence="8">
    <location>
        <begin position="210"/>
        <end position="297"/>
    </location>
</feature>
<keyword evidence="4 5" id="KW-0413">Isomerase</keyword>
<evidence type="ECO:0000256" key="3">
    <source>
        <dbReference type="ARBA" id="ARBA00023110"/>
    </source>
</evidence>
<comment type="catalytic activity">
    <reaction evidence="1 5 6">
        <text>[protein]-peptidylproline (omega=180) = [protein]-peptidylproline (omega=0)</text>
        <dbReference type="Rhea" id="RHEA:16237"/>
        <dbReference type="Rhea" id="RHEA-COMP:10747"/>
        <dbReference type="Rhea" id="RHEA-COMP:10748"/>
        <dbReference type="ChEBI" id="CHEBI:83833"/>
        <dbReference type="ChEBI" id="CHEBI:83834"/>
        <dbReference type="EC" id="5.2.1.8"/>
    </reaction>
</comment>
<sequence length="297" mass="33031">MRRYILIALAFLAGASLNTADAAKKDKKEKKNVKVIETVELKNASDTLSYAAGMARTEGLMEYLKQQFGVDGTHIADFICGYEDAIKQNTDDRLKAYSAGEQIAIMVNSRMIPFLRDEFKGNNDSINSSLFHKGFIAALKKDSSVMADSTAKTYFDNEVKANLSRMNEGNRKTGEKFLAENKTKEGVKTTASGLQYKVLTQGTGKTPKETDEVIVKYEGRLVDGTVFDSSYKRNPQTSTFRANQVIKGWTEALTMMPAGSTWELYIPYNLGYGERPAGNLIKPYSALIFKVELIEVK</sequence>
<dbReference type="PANTHER" id="PTHR43811">
    <property type="entry name" value="FKBP-TYPE PEPTIDYL-PROLYL CIS-TRANS ISOMERASE FKPA"/>
    <property type="match status" value="1"/>
</dbReference>
<keyword evidence="7" id="KW-0732">Signal</keyword>
<dbReference type="EMBL" id="JABKKJ010000031">
    <property type="protein sequence ID" value="NPE26164.1"/>
    <property type="molecule type" value="Genomic_DNA"/>
</dbReference>
<gene>
    <name evidence="9" type="ORF">HPS54_11705</name>
</gene>
<dbReference type="Proteomes" id="UP000820977">
    <property type="component" value="Unassembled WGS sequence"/>
</dbReference>
<dbReference type="PROSITE" id="PS50059">
    <property type="entry name" value="FKBP_PPIASE"/>
    <property type="match status" value="1"/>
</dbReference>
<evidence type="ECO:0000256" key="2">
    <source>
        <dbReference type="ARBA" id="ARBA00006577"/>
    </source>
</evidence>